<dbReference type="RefSeq" id="WP_109654921.1">
    <property type="nucleotide sequence ID" value="NZ_JACWLN010000017.1"/>
</dbReference>
<dbReference type="Proteomes" id="UP000245667">
    <property type="component" value="Unassembled WGS sequence"/>
</dbReference>
<gene>
    <name evidence="1" type="ORF">HZY62_20950</name>
    <name evidence="2" type="ORF">LX92_04303</name>
</gene>
<proteinExistence type="predicted"/>
<evidence type="ECO:0000313" key="4">
    <source>
        <dbReference type="Proteomes" id="UP000651837"/>
    </source>
</evidence>
<dbReference type="OrthoDB" id="1446795at2"/>
<name>A0A316DMP7_9FLAO</name>
<evidence type="ECO:0000313" key="3">
    <source>
        <dbReference type="Proteomes" id="UP000245667"/>
    </source>
</evidence>
<comment type="caution">
    <text evidence="2">The sequence shown here is derived from an EMBL/GenBank/DDBJ whole genome shotgun (WGS) entry which is preliminary data.</text>
</comment>
<keyword evidence="4" id="KW-1185">Reference proteome</keyword>
<dbReference type="AlphaFoldDB" id="A0A316DMP7"/>
<organism evidence="2 3">
    <name type="scientific">Maribacter polysiphoniae</name>
    <dbReference type="NCBI Taxonomy" id="429344"/>
    <lineage>
        <taxon>Bacteria</taxon>
        <taxon>Pseudomonadati</taxon>
        <taxon>Bacteroidota</taxon>
        <taxon>Flavobacteriia</taxon>
        <taxon>Flavobacteriales</taxon>
        <taxon>Flavobacteriaceae</taxon>
        <taxon>Maribacter</taxon>
    </lineage>
</organism>
<dbReference type="EMBL" id="QGGQ01000016">
    <property type="protein sequence ID" value="PWK18838.1"/>
    <property type="molecule type" value="Genomic_DNA"/>
</dbReference>
<sequence>MILRKIFIGALFLSFIFCCEDDKNDCSAVLCLGSPSIGFDIIADGSNVFSDGNYSLEDITIEGETALETNLYLVSDLDSNQNPILFIQNPDWTEGNYSYTLLIGNDSRLELKATFIELEAVNSSCCGNVAFLQSLEIDGTPAQMANSIYIISLD</sequence>
<evidence type="ECO:0000313" key="2">
    <source>
        <dbReference type="EMBL" id="PWK18838.1"/>
    </source>
</evidence>
<dbReference type="Proteomes" id="UP000651837">
    <property type="component" value="Unassembled WGS sequence"/>
</dbReference>
<accession>A0A316DMP7</accession>
<protein>
    <submittedName>
        <fullName evidence="2">Uncharacterized protein</fullName>
    </submittedName>
</protein>
<reference evidence="1 4" key="2">
    <citation type="submission" date="2020-07" db="EMBL/GenBank/DDBJ databases">
        <title>The draft genome sequence of Maribacter polysiphoniae KCTC 22021.</title>
        <authorList>
            <person name="Mu L."/>
        </authorList>
    </citation>
    <scope>NUCLEOTIDE SEQUENCE [LARGE SCALE GENOMIC DNA]</scope>
    <source>
        <strain evidence="1 4">KCTC 22021</strain>
    </source>
</reference>
<dbReference type="EMBL" id="JACWLN010000017">
    <property type="protein sequence ID" value="MBD1263070.1"/>
    <property type="molecule type" value="Genomic_DNA"/>
</dbReference>
<reference evidence="2 3" key="1">
    <citation type="submission" date="2018-05" db="EMBL/GenBank/DDBJ databases">
        <title>Genomic Encyclopedia of Archaeal and Bacterial Type Strains, Phase II (KMG-II): from individual species to whole genera.</title>
        <authorList>
            <person name="Goeker M."/>
        </authorList>
    </citation>
    <scope>NUCLEOTIDE SEQUENCE [LARGE SCALE GENOMIC DNA]</scope>
    <source>
        <strain evidence="2 3">DSM 23514</strain>
    </source>
</reference>
<evidence type="ECO:0000313" key="1">
    <source>
        <dbReference type="EMBL" id="MBD1263070.1"/>
    </source>
</evidence>